<name>A0A2H9VRU6_9SPHI</name>
<accession>A0A2H9VRU6</accession>
<evidence type="ECO:0000313" key="2">
    <source>
        <dbReference type="EMBL" id="PJJ83532.1"/>
    </source>
</evidence>
<dbReference type="PROSITE" id="PS50206">
    <property type="entry name" value="RHODANESE_3"/>
    <property type="match status" value="1"/>
</dbReference>
<organism evidence="2 3">
    <name type="scientific">Mucilaginibacter auburnensis</name>
    <dbReference type="NCBI Taxonomy" id="1457233"/>
    <lineage>
        <taxon>Bacteria</taxon>
        <taxon>Pseudomonadati</taxon>
        <taxon>Bacteroidota</taxon>
        <taxon>Sphingobacteriia</taxon>
        <taxon>Sphingobacteriales</taxon>
        <taxon>Sphingobacteriaceae</taxon>
        <taxon>Mucilaginibacter</taxon>
    </lineage>
</organism>
<proteinExistence type="predicted"/>
<dbReference type="EMBL" id="PGFJ01000001">
    <property type="protein sequence ID" value="PJJ83532.1"/>
    <property type="molecule type" value="Genomic_DNA"/>
</dbReference>
<dbReference type="Gene3D" id="3.40.250.10">
    <property type="entry name" value="Rhodanese-like domain"/>
    <property type="match status" value="1"/>
</dbReference>
<evidence type="ECO:0000259" key="1">
    <source>
        <dbReference type="PROSITE" id="PS50206"/>
    </source>
</evidence>
<keyword evidence="3" id="KW-1185">Reference proteome</keyword>
<dbReference type="Proteomes" id="UP000242687">
    <property type="component" value="Unassembled WGS sequence"/>
</dbReference>
<evidence type="ECO:0000313" key="3">
    <source>
        <dbReference type="Proteomes" id="UP000242687"/>
    </source>
</evidence>
<comment type="caution">
    <text evidence="2">The sequence shown here is derived from an EMBL/GenBank/DDBJ whole genome shotgun (WGS) entry which is preliminary data.</text>
</comment>
<dbReference type="InterPro" id="IPR036873">
    <property type="entry name" value="Rhodanese-like_dom_sf"/>
</dbReference>
<reference evidence="2 3" key="1">
    <citation type="submission" date="2017-11" db="EMBL/GenBank/DDBJ databases">
        <title>Genomic Encyclopedia of Archaeal and Bacterial Type Strains, Phase II (KMG-II): From Individual Species to Whole Genera.</title>
        <authorList>
            <person name="Goeker M."/>
        </authorList>
    </citation>
    <scope>NUCLEOTIDE SEQUENCE [LARGE SCALE GENOMIC DNA]</scope>
    <source>
        <strain evidence="2 3">DSM 28175</strain>
    </source>
</reference>
<protein>
    <recommendedName>
        <fullName evidence="1">Rhodanese domain-containing protein</fullName>
    </recommendedName>
</protein>
<dbReference type="AlphaFoldDB" id="A0A2H9VRU6"/>
<dbReference type="InterPro" id="IPR001763">
    <property type="entry name" value="Rhodanese-like_dom"/>
</dbReference>
<sequence>MVFSVLMAKAQVSASGMEAPGQSRPWQTSELLEPGELNDLITKNKAPLVLNLGSVEDIKGAVHIGVVSDTANMAKLKTTLAAKPKSTEIVIYCGCCPFGKCPNIRPAYKALKDLGFNNIRVLNLYVNLRTNWTTQGYPLAKNN</sequence>
<dbReference type="SUPFAM" id="SSF52821">
    <property type="entry name" value="Rhodanese/Cell cycle control phosphatase"/>
    <property type="match status" value="1"/>
</dbReference>
<feature type="domain" description="Rhodanese" evidence="1">
    <location>
        <begin position="58"/>
        <end position="141"/>
    </location>
</feature>
<gene>
    <name evidence="2" type="ORF">CLV57_0516</name>
</gene>
<dbReference type="CDD" id="cd00158">
    <property type="entry name" value="RHOD"/>
    <property type="match status" value="1"/>
</dbReference>